<proteinExistence type="predicted"/>
<feature type="non-terminal residue" evidence="2">
    <location>
        <position position="320"/>
    </location>
</feature>
<dbReference type="AlphaFoldDB" id="A0A382GXT5"/>
<dbReference type="EMBL" id="UINC01058049">
    <property type="protein sequence ID" value="SVB79878.1"/>
    <property type="molecule type" value="Genomic_DNA"/>
</dbReference>
<gene>
    <name evidence="2" type="ORF">METZ01_LOCUS232732</name>
</gene>
<reference evidence="2" key="1">
    <citation type="submission" date="2018-05" db="EMBL/GenBank/DDBJ databases">
        <authorList>
            <person name="Lanie J.A."/>
            <person name="Ng W.-L."/>
            <person name="Kazmierczak K.M."/>
            <person name="Andrzejewski T.M."/>
            <person name="Davidsen T.M."/>
            <person name="Wayne K.J."/>
            <person name="Tettelin H."/>
            <person name="Glass J.I."/>
            <person name="Rusch D."/>
            <person name="Podicherti R."/>
            <person name="Tsui H.-C.T."/>
            <person name="Winkler M.E."/>
        </authorList>
    </citation>
    <scope>NUCLEOTIDE SEQUENCE</scope>
</reference>
<dbReference type="InterPro" id="IPR015995">
    <property type="entry name" value="MlrC_N"/>
</dbReference>
<organism evidence="2">
    <name type="scientific">marine metagenome</name>
    <dbReference type="NCBI Taxonomy" id="408172"/>
    <lineage>
        <taxon>unclassified sequences</taxon>
        <taxon>metagenomes</taxon>
        <taxon>ecological metagenomes</taxon>
    </lineage>
</organism>
<evidence type="ECO:0000259" key="1">
    <source>
        <dbReference type="Pfam" id="PF07364"/>
    </source>
</evidence>
<evidence type="ECO:0000313" key="2">
    <source>
        <dbReference type="EMBL" id="SVB79878.1"/>
    </source>
</evidence>
<dbReference type="Pfam" id="PF07364">
    <property type="entry name" value="DUF1485"/>
    <property type="match status" value="1"/>
</dbReference>
<sequence length="320" mass="34293">MKRVLMAVFKQEVGSFNPKPTQFDDFEIRRGSALIDDLRPTNTTTGGAIEVFTERDNIEIVPTYAAWARTTGGLVVQQDLDRLIDELLAEVRANAQVDGACISMHGAMAGASEGDPEGRVLAGIREAIGDVPIVANLDLHAVVSQRMVDMTDALVLLHTYPHVDMRQTGRRSAKVLLEIMEGGAKPTSARVQIPLLARGDQLITTTGKFGEALAVCQEIEASEGGLAAGINIGNPFTDTPDLQSNIFVTTDNDPERAEKEALRLARFMWQHRALFVADLTPLEDAVQLAEATDGLTVFSDAADSTASGASGDSNAIFCGL</sequence>
<protein>
    <recommendedName>
        <fullName evidence="1">Microcystin LR degradation protein MlrC N-terminal domain-containing protein</fullName>
    </recommendedName>
</protein>
<feature type="domain" description="Microcystin LR degradation protein MlrC N-terminal" evidence="1">
    <location>
        <begin position="3"/>
        <end position="289"/>
    </location>
</feature>
<accession>A0A382GXT5</accession>
<name>A0A382GXT5_9ZZZZ</name>